<feature type="compositionally biased region" description="Acidic residues" evidence="1">
    <location>
        <begin position="85"/>
        <end position="96"/>
    </location>
</feature>
<sequence>MEQLSLTPATQAVLDALTDLGQGDVHELADKSGKARSTTDKAIKTLADAGVIVAVDTDADPAEGTTARWTLATPSDSDTFSPVDAADETDVGDPDLDNTAGQPHMEVGHQPTDAVHGPTAENDRPDDGSDDAVDTPDTETADQSGSQIDSDDATEPDGATVDDADRGEDEQAPIVAVMQPARPGDRKVMAIKGVLADYGDIGATLDLIVGESGISHPTASRLLTAMEQANAARRLPGLPQRWIAGPTKASEVDPNPEPPRCPLCYQVIRGLATAPSATAAVLPLIRPDGTLHVVASDGEIHIITLPRRTPPRATGITASMGRRSDATANADGSQPFGRGELEKLTLDVLTANPGRPMSPQDIATAISAQLGRAVSSGAVRNNCTKAAAAGRILLVSDAPLTFIYPAQADPSPTVEQPQQDDNGAEQS</sequence>
<gene>
    <name evidence="2" type="ORF">ACFY3B_04950</name>
</gene>
<feature type="region of interest" description="Disordered" evidence="1">
    <location>
        <begin position="61"/>
        <end position="180"/>
    </location>
</feature>
<proteinExistence type="predicted"/>
<dbReference type="SUPFAM" id="SSF46785">
    <property type="entry name" value="Winged helix' DNA-binding domain"/>
    <property type="match status" value="1"/>
</dbReference>
<evidence type="ECO:0000256" key="1">
    <source>
        <dbReference type="SAM" id="MobiDB-lite"/>
    </source>
</evidence>
<feature type="compositionally biased region" description="Polar residues" evidence="1">
    <location>
        <begin position="413"/>
        <end position="427"/>
    </location>
</feature>
<keyword evidence="3" id="KW-1185">Reference proteome</keyword>
<name>A0ABW6VMS3_9ACTN</name>
<reference evidence="2 3" key="1">
    <citation type="submission" date="2024-10" db="EMBL/GenBank/DDBJ databases">
        <title>The Natural Products Discovery Center: Release of the First 8490 Sequenced Strains for Exploring Actinobacteria Biosynthetic Diversity.</title>
        <authorList>
            <person name="Kalkreuter E."/>
            <person name="Kautsar S.A."/>
            <person name="Yang D."/>
            <person name="Bader C.D."/>
            <person name="Teijaro C.N."/>
            <person name="Fluegel L."/>
            <person name="Davis C.M."/>
            <person name="Simpson J.R."/>
            <person name="Lauterbach L."/>
            <person name="Steele A.D."/>
            <person name="Gui C."/>
            <person name="Meng S."/>
            <person name="Li G."/>
            <person name="Viehrig K."/>
            <person name="Ye F."/>
            <person name="Su P."/>
            <person name="Kiefer A.F."/>
            <person name="Nichols A."/>
            <person name="Cepeda A.J."/>
            <person name="Yan W."/>
            <person name="Fan B."/>
            <person name="Jiang Y."/>
            <person name="Adhikari A."/>
            <person name="Zheng C.-J."/>
            <person name="Schuster L."/>
            <person name="Cowan T.M."/>
            <person name="Smanski M.J."/>
            <person name="Chevrette M.G."/>
            <person name="De Carvalho L.P.S."/>
            <person name="Shen B."/>
        </authorList>
    </citation>
    <scope>NUCLEOTIDE SEQUENCE [LARGE SCALE GENOMIC DNA]</scope>
    <source>
        <strain evidence="2 3">NPDC000140</strain>
    </source>
</reference>
<accession>A0ABW6VMS3</accession>
<feature type="compositionally biased region" description="Acidic residues" evidence="1">
    <location>
        <begin position="128"/>
        <end position="140"/>
    </location>
</feature>
<dbReference type="Proteomes" id="UP001602287">
    <property type="component" value="Unassembled WGS sequence"/>
</dbReference>
<organism evidence="2 3">
    <name type="scientific">Micromonospora parva</name>
    <dbReference type="NCBI Taxonomy" id="1464048"/>
    <lineage>
        <taxon>Bacteria</taxon>
        <taxon>Bacillati</taxon>
        <taxon>Actinomycetota</taxon>
        <taxon>Actinomycetes</taxon>
        <taxon>Micromonosporales</taxon>
        <taxon>Micromonosporaceae</taxon>
        <taxon>Micromonospora</taxon>
    </lineage>
</organism>
<dbReference type="RefSeq" id="WP_051708697.1">
    <property type="nucleotide sequence ID" value="NZ_JBEZDH010000004.1"/>
</dbReference>
<comment type="caution">
    <text evidence="2">The sequence shown here is derived from an EMBL/GenBank/DDBJ whole genome shotgun (WGS) entry which is preliminary data.</text>
</comment>
<dbReference type="EMBL" id="JBIAZM010000002">
    <property type="protein sequence ID" value="MFF5198940.1"/>
    <property type="molecule type" value="Genomic_DNA"/>
</dbReference>
<evidence type="ECO:0000313" key="3">
    <source>
        <dbReference type="Proteomes" id="UP001602287"/>
    </source>
</evidence>
<feature type="region of interest" description="Disordered" evidence="1">
    <location>
        <begin position="405"/>
        <end position="427"/>
    </location>
</feature>
<feature type="compositionally biased region" description="Acidic residues" evidence="1">
    <location>
        <begin position="149"/>
        <end position="171"/>
    </location>
</feature>
<dbReference type="InterPro" id="IPR036390">
    <property type="entry name" value="WH_DNA-bd_sf"/>
</dbReference>
<protein>
    <submittedName>
        <fullName evidence="2">MSCRAMM family adhesin SdrC</fullName>
    </submittedName>
</protein>
<evidence type="ECO:0000313" key="2">
    <source>
        <dbReference type="EMBL" id="MFF5198940.1"/>
    </source>
</evidence>